<organism evidence="1">
    <name type="scientific">Anguilla anguilla</name>
    <name type="common">European freshwater eel</name>
    <name type="synonym">Muraena anguilla</name>
    <dbReference type="NCBI Taxonomy" id="7936"/>
    <lineage>
        <taxon>Eukaryota</taxon>
        <taxon>Metazoa</taxon>
        <taxon>Chordata</taxon>
        <taxon>Craniata</taxon>
        <taxon>Vertebrata</taxon>
        <taxon>Euteleostomi</taxon>
        <taxon>Actinopterygii</taxon>
        <taxon>Neopterygii</taxon>
        <taxon>Teleostei</taxon>
        <taxon>Anguilliformes</taxon>
        <taxon>Anguillidae</taxon>
        <taxon>Anguilla</taxon>
    </lineage>
</organism>
<dbReference type="EMBL" id="GBXM01056876">
    <property type="protein sequence ID" value="JAH51701.1"/>
    <property type="molecule type" value="Transcribed_RNA"/>
</dbReference>
<sequence length="17" mass="1854">MGAVCKWMTSSKITHSS</sequence>
<protein>
    <submittedName>
        <fullName evidence="1">Uncharacterized protein</fullName>
    </submittedName>
</protein>
<dbReference type="AlphaFoldDB" id="A0A0E9TDL1"/>
<accession>A0A0E9TDL1</accession>
<reference evidence="1" key="1">
    <citation type="submission" date="2014-11" db="EMBL/GenBank/DDBJ databases">
        <authorList>
            <person name="Amaro Gonzalez C."/>
        </authorList>
    </citation>
    <scope>NUCLEOTIDE SEQUENCE</scope>
</reference>
<reference evidence="1" key="2">
    <citation type="journal article" date="2015" name="Fish Shellfish Immunol.">
        <title>Early steps in the European eel (Anguilla anguilla)-Vibrio vulnificus interaction in the gills: Role of the RtxA13 toxin.</title>
        <authorList>
            <person name="Callol A."/>
            <person name="Pajuelo D."/>
            <person name="Ebbesson L."/>
            <person name="Teles M."/>
            <person name="MacKenzie S."/>
            <person name="Amaro C."/>
        </authorList>
    </citation>
    <scope>NUCLEOTIDE SEQUENCE</scope>
</reference>
<proteinExistence type="predicted"/>
<name>A0A0E9TDL1_ANGAN</name>
<evidence type="ECO:0000313" key="1">
    <source>
        <dbReference type="EMBL" id="JAH51701.1"/>
    </source>
</evidence>